<accession>A0A286GQM4</accession>
<feature type="domain" description="Carboxymuconolactone decarboxylase-like" evidence="1">
    <location>
        <begin position="33"/>
        <end position="117"/>
    </location>
</feature>
<gene>
    <name evidence="2" type="ORF">SAMN05421508_107108</name>
</gene>
<proteinExistence type="predicted"/>
<evidence type="ECO:0000313" key="3">
    <source>
        <dbReference type="Proteomes" id="UP000219621"/>
    </source>
</evidence>
<dbReference type="AlphaFoldDB" id="A0A286GQM4"/>
<dbReference type="PANTHER" id="PTHR33570:SF10">
    <property type="entry name" value="GAMMA-CARBOXYMUCONOLACTONE DECARBOXYLASE"/>
    <property type="match status" value="1"/>
</dbReference>
<dbReference type="PANTHER" id="PTHR33570">
    <property type="entry name" value="4-CARBOXYMUCONOLACTONE DECARBOXYLASE FAMILY PROTEIN"/>
    <property type="match status" value="1"/>
</dbReference>
<dbReference type="Proteomes" id="UP000219621">
    <property type="component" value="Unassembled WGS sequence"/>
</dbReference>
<dbReference type="RefSeq" id="WP_097280397.1">
    <property type="nucleotide sequence ID" value="NZ_OCNJ01000007.1"/>
</dbReference>
<sequence length="133" mass="14688">MSDDRYRRGLDRLRTLHDVVGDGFLDDLRAIAPDFARMVVEFPYGDLHTRPGLSARDRQLTIVSALAAQGTAPKELKIHIRAALNAGLTRDELVEAFMQLAPYTGFPLALEALFALKQVCAEHAQSAEPAKED</sequence>
<protein>
    <submittedName>
        <fullName evidence="2">4-carboxymuconolactone decarboxylase</fullName>
    </submittedName>
</protein>
<dbReference type="GO" id="GO:0051920">
    <property type="term" value="F:peroxiredoxin activity"/>
    <property type="evidence" value="ECO:0007669"/>
    <property type="project" value="InterPro"/>
</dbReference>
<dbReference type="InterPro" id="IPR029032">
    <property type="entry name" value="AhpD-like"/>
</dbReference>
<dbReference type="Gene3D" id="1.20.1290.10">
    <property type="entry name" value="AhpD-like"/>
    <property type="match status" value="1"/>
</dbReference>
<evidence type="ECO:0000313" key="2">
    <source>
        <dbReference type="EMBL" id="SOD97861.1"/>
    </source>
</evidence>
<dbReference type="InterPro" id="IPR052512">
    <property type="entry name" value="4CMD/NDH-1_regulator"/>
</dbReference>
<dbReference type="OrthoDB" id="7507676at2"/>
<organism evidence="2 3">
    <name type="scientific">Caenispirillum bisanense</name>
    <dbReference type="NCBI Taxonomy" id="414052"/>
    <lineage>
        <taxon>Bacteria</taxon>
        <taxon>Pseudomonadati</taxon>
        <taxon>Pseudomonadota</taxon>
        <taxon>Alphaproteobacteria</taxon>
        <taxon>Rhodospirillales</taxon>
        <taxon>Novispirillaceae</taxon>
        <taxon>Caenispirillum</taxon>
    </lineage>
</organism>
<dbReference type="Pfam" id="PF02627">
    <property type="entry name" value="CMD"/>
    <property type="match status" value="1"/>
</dbReference>
<reference evidence="2 3" key="1">
    <citation type="submission" date="2017-09" db="EMBL/GenBank/DDBJ databases">
        <authorList>
            <person name="Ehlers B."/>
            <person name="Leendertz F.H."/>
        </authorList>
    </citation>
    <scope>NUCLEOTIDE SEQUENCE [LARGE SCALE GENOMIC DNA]</scope>
    <source>
        <strain evidence="2 3">USBA 140</strain>
    </source>
</reference>
<dbReference type="SUPFAM" id="SSF69118">
    <property type="entry name" value="AhpD-like"/>
    <property type="match status" value="1"/>
</dbReference>
<dbReference type="EMBL" id="OCNJ01000007">
    <property type="protein sequence ID" value="SOD97861.1"/>
    <property type="molecule type" value="Genomic_DNA"/>
</dbReference>
<dbReference type="InterPro" id="IPR003779">
    <property type="entry name" value="CMD-like"/>
</dbReference>
<keyword evidence="3" id="KW-1185">Reference proteome</keyword>
<evidence type="ECO:0000259" key="1">
    <source>
        <dbReference type="Pfam" id="PF02627"/>
    </source>
</evidence>
<name>A0A286GQM4_9PROT</name>